<keyword evidence="3" id="KW-1185">Reference proteome</keyword>
<keyword evidence="1" id="KW-1133">Transmembrane helix</keyword>
<sequence>MPWLEFFFLIVSILAIVAVSKFVLMKVFNIKKVKKKIFSYNHINRTHRIVDWMVRITAATFYMIFMYRLYFHDFSMNLLLFIMTLIIALESFVRAFFEWKYTADPKQSILSLGEGITLILIVLGIIQFDVLHRLFQ</sequence>
<dbReference type="InterPro" id="IPR025441">
    <property type="entry name" value="DUF4181"/>
</dbReference>
<keyword evidence="1" id="KW-0812">Transmembrane</keyword>
<evidence type="ECO:0000256" key="1">
    <source>
        <dbReference type="SAM" id="Phobius"/>
    </source>
</evidence>
<proteinExistence type="predicted"/>
<protein>
    <recommendedName>
        <fullName evidence="4">DUF4181 domain-containing protein</fullName>
    </recommendedName>
</protein>
<feature type="transmembrane region" description="Helical" evidence="1">
    <location>
        <begin position="6"/>
        <end position="28"/>
    </location>
</feature>
<dbReference type="RefSeq" id="WP_041965080.1">
    <property type="nucleotide sequence ID" value="NZ_BASE01000028.1"/>
</dbReference>
<evidence type="ECO:0000313" key="3">
    <source>
        <dbReference type="Proteomes" id="UP000031014"/>
    </source>
</evidence>
<feature type="transmembrane region" description="Helical" evidence="1">
    <location>
        <begin position="109"/>
        <end position="128"/>
    </location>
</feature>
<dbReference type="OrthoDB" id="2428213at2"/>
<reference evidence="2 3" key="1">
    <citation type="submission" date="2013-06" db="EMBL/GenBank/DDBJ databases">
        <title>Whole genome shotgun sequence of Bacillus selenatarsenatis SF-1.</title>
        <authorList>
            <person name="Kuroda M."/>
            <person name="Sei K."/>
            <person name="Yamashita M."/>
            <person name="Ike M."/>
        </authorList>
    </citation>
    <scope>NUCLEOTIDE SEQUENCE [LARGE SCALE GENOMIC DNA]</scope>
    <source>
        <strain evidence="2 3">SF-1</strain>
    </source>
</reference>
<feature type="transmembrane region" description="Helical" evidence="1">
    <location>
        <begin position="49"/>
        <end position="70"/>
    </location>
</feature>
<feature type="transmembrane region" description="Helical" evidence="1">
    <location>
        <begin position="76"/>
        <end position="97"/>
    </location>
</feature>
<dbReference type="Proteomes" id="UP000031014">
    <property type="component" value="Unassembled WGS sequence"/>
</dbReference>
<dbReference type="AlphaFoldDB" id="A0A0A8X4Z6"/>
<accession>A0A0A8X4Z6</accession>
<dbReference type="EMBL" id="BASE01000028">
    <property type="protein sequence ID" value="GAM13216.1"/>
    <property type="molecule type" value="Genomic_DNA"/>
</dbReference>
<organism evidence="2 3">
    <name type="scientific">Mesobacillus selenatarsenatis (strain DSM 18680 / JCM 14380 / FERM P-15431 / SF-1)</name>
    <dbReference type="NCBI Taxonomy" id="1321606"/>
    <lineage>
        <taxon>Bacteria</taxon>
        <taxon>Bacillati</taxon>
        <taxon>Bacillota</taxon>
        <taxon>Bacilli</taxon>
        <taxon>Bacillales</taxon>
        <taxon>Bacillaceae</taxon>
        <taxon>Mesobacillus</taxon>
    </lineage>
</organism>
<evidence type="ECO:0008006" key="4">
    <source>
        <dbReference type="Google" id="ProtNLM"/>
    </source>
</evidence>
<comment type="caution">
    <text evidence="2">The sequence shown here is derived from an EMBL/GenBank/DDBJ whole genome shotgun (WGS) entry which is preliminary data.</text>
</comment>
<name>A0A0A8X4Z6_MESS1</name>
<gene>
    <name evidence="2" type="ORF">SAMD00020551_1354</name>
</gene>
<dbReference type="STRING" id="1321606.SAMD00020551_1354"/>
<dbReference type="Pfam" id="PF13789">
    <property type="entry name" value="DUF4181"/>
    <property type="match status" value="1"/>
</dbReference>
<evidence type="ECO:0000313" key="2">
    <source>
        <dbReference type="EMBL" id="GAM13216.1"/>
    </source>
</evidence>
<keyword evidence="1" id="KW-0472">Membrane</keyword>